<dbReference type="Proteomes" id="UP000282977">
    <property type="component" value="Unassembled WGS sequence"/>
</dbReference>
<dbReference type="EMBL" id="RZUL01000003">
    <property type="protein sequence ID" value="RVT41010.1"/>
    <property type="molecule type" value="Genomic_DNA"/>
</dbReference>
<sequence>MSGRIGRELADRWLGLRLALAGRVHAYPEVLTLRRFVRAFAIEAILDVGANAGQYATMLRRDVGFGGTILSFEPNPDVFARLARRAASDPRWHVFNMALSNSDGTAAFNVMAADQFSSLEAPAETLDAVFATRNRVTRTVDVALRRLDTLLPELEAARGLTRFLLKMDTQGHDALVCEGAGATLGTMTGIQTELAIRPIYRNGTGYRAMIDMLETHDFVPSAFFANNKGHFPQLVEMDGLFVNQMALDSRAL</sequence>
<dbReference type="InterPro" id="IPR006342">
    <property type="entry name" value="FkbM_mtfrase"/>
</dbReference>
<dbReference type="PANTHER" id="PTHR36973:SF4">
    <property type="entry name" value="NODULATION PROTEIN"/>
    <property type="match status" value="1"/>
</dbReference>
<evidence type="ECO:0000259" key="1">
    <source>
        <dbReference type="Pfam" id="PF05050"/>
    </source>
</evidence>
<reference evidence="2 3" key="1">
    <citation type="submission" date="2019-01" db="EMBL/GenBank/DDBJ databases">
        <authorList>
            <person name="Chen W.-M."/>
        </authorList>
    </citation>
    <scope>NUCLEOTIDE SEQUENCE [LARGE SCALE GENOMIC DNA]</scope>
    <source>
        <strain evidence="2 3">TLA-22</strain>
    </source>
</reference>
<dbReference type="NCBIfam" id="TIGR01444">
    <property type="entry name" value="fkbM_fam"/>
    <property type="match status" value="1"/>
</dbReference>
<proteinExistence type="predicted"/>
<keyword evidence="2" id="KW-0808">Transferase</keyword>
<dbReference type="PANTHER" id="PTHR36973">
    <property type="entry name" value="SLL1456 PROTEIN-RELATED"/>
    <property type="match status" value="1"/>
</dbReference>
<protein>
    <submittedName>
        <fullName evidence="2">FkbM family methyltransferase</fullName>
    </submittedName>
</protein>
<organism evidence="2 3">
    <name type="scientific">Sphingobium algorifonticola</name>
    <dbReference type="NCBI Taxonomy" id="2008318"/>
    <lineage>
        <taxon>Bacteria</taxon>
        <taxon>Pseudomonadati</taxon>
        <taxon>Pseudomonadota</taxon>
        <taxon>Alphaproteobacteria</taxon>
        <taxon>Sphingomonadales</taxon>
        <taxon>Sphingomonadaceae</taxon>
        <taxon>Sphingobium</taxon>
    </lineage>
</organism>
<evidence type="ECO:0000313" key="3">
    <source>
        <dbReference type="Proteomes" id="UP000282977"/>
    </source>
</evidence>
<gene>
    <name evidence="2" type="ORF">ENE74_11205</name>
</gene>
<dbReference type="Pfam" id="PF05050">
    <property type="entry name" value="Methyltransf_21"/>
    <property type="match status" value="1"/>
</dbReference>
<keyword evidence="2" id="KW-0489">Methyltransferase</keyword>
<comment type="caution">
    <text evidence="2">The sequence shown here is derived from an EMBL/GenBank/DDBJ whole genome shotgun (WGS) entry which is preliminary data.</text>
</comment>
<dbReference type="OrthoDB" id="292760at2"/>
<accession>A0A437J771</accession>
<dbReference type="GO" id="GO:0008171">
    <property type="term" value="F:O-methyltransferase activity"/>
    <property type="evidence" value="ECO:0007669"/>
    <property type="project" value="TreeGrafter"/>
</dbReference>
<dbReference type="GO" id="GO:0032259">
    <property type="term" value="P:methylation"/>
    <property type="evidence" value="ECO:0007669"/>
    <property type="project" value="UniProtKB-KW"/>
</dbReference>
<keyword evidence="3" id="KW-1185">Reference proteome</keyword>
<feature type="domain" description="Methyltransferase FkbM" evidence="1">
    <location>
        <begin position="47"/>
        <end position="219"/>
    </location>
</feature>
<dbReference type="Gene3D" id="3.40.50.150">
    <property type="entry name" value="Vaccinia Virus protein VP39"/>
    <property type="match status" value="1"/>
</dbReference>
<evidence type="ECO:0000313" key="2">
    <source>
        <dbReference type="EMBL" id="RVT41010.1"/>
    </source>
</evidence>
<dbReference type="AlphaFoldDB" id="A0A437J771"/>
<dbReference type="SUPFAM" id="SSF53335">
    <property type="entry name" value="S-adenosyl-L-methionine-dependent methyltransferases"/>
    <property type="match status" value="1"/>
</dbReference>
<dbReference type="InterPro" id="IPR029063">
    <property type="entry name" value="SAM-dependent_MTases_sf"/>
</dbReference>
<dbReference type="RefSeq" id="WP_127691007.1">
    <property type="nucleotide sequence ID" value="NZ_RZUL01000003.1"/>
</dbReference>
<dbReference type="InterPro" id="IPR053188">
    <property type="entry name" value="FkbM_Methyltransferase"/>
</dbReference>
<name>A0A437J771_9SPHN</name>